<evidence type="ECO:0000313" key="2">
    <source>
        <dbReference type="EMBL" id="ADU36924.1"/>
    </source>
</evidence>
<dbReference type="eggNOG" id="ENOG502ZGHR">
    <property type="taxonomic scope" value="Bacteria"/>
</dbReference>
<dbReference type="KEGG" id="vpe:Varpa_2726"/>
<dbReference type="EMBL" id="CP002417">
    <property type="protein sequence ID" value="ADU36924.1"/>
    <property type="molecule type" value="Genomic_DNA"/>
</dbReference>
<dbReference type="HOGENOM" id="CLU_2588735_0_0_4"/>
<dbReference type="OrthoDB" id="8687151at2"/>
<gene>
    <name evidence="2" type="ordered locus">Varpa_2726</name>
</gene>
<feature type="region of interest" description="Disordered" evidence="1">
    <location>
        <begin position="1"/>
        <end position="20"/>
    </location>
</feature>
<proteinExistence type="predicted"/>
<evidence type="ECO:0000256" key="1">
    <source>
        <dbReference type="SAM" id="MobiDB-lite"/>
    </source>
</evidence>
<dbReference type="STRING" id="595537.Varpa_2726"/>
<evidence type="ECO:0000313" key="3">
    <source>
        <dbReference type="Proteomes" id="UP000008917"/>
    </source>
</evidence>
<protein>
    <submittedName>
        <fullName evidence="2">Uncharacterized protein</fullName>
    </submittedName>
</protein>
<dbReference type="RefSeq" id="WP_013541153.1">
    <property type="nucleotide sequence ID" value="NC_014931.1"/>
</dbReference>
<dbReference type="AlphaFoldDB" id="E6V3Q0"/>
<reference evidence="3" key="1">
    <citation type="submission" date="2010-12" db="EMBL/GenBank/DDBJ databases">
        <title>Complete sequence of Variovorax paradoxus EPS.</title>
        <authorList>
            <consortium name="US DOE Joint Genome Institute"/>
            <person name="Lucas S."/>
            <person name="Copeland A."/>
            <person name="Lapidus A."/>
            <person name="Cheng J.-F."/>
            <person name="Goodwin L."/>
            <person name="Pitluck S."/>
            <person name="Teshima H."/>
            <person name="Detter J.C."/>
            <person name="Han C."/>
            <person name="Tapia R."/>
            <person name="Land M."/>
            <person name="Hauser L."/>
            <person name="Kyrpides N."/>
            <person name="Ivanova N."/>
            <person name="Ovchinnikova G."/>
            <person name="Orwin P."/>
            <person name="Han J.-I.G."/>
            <person name="Woyke T."/>
        </authorList>
    </citation>
    <scope>NUCLEOTIDE SEQUENCE [LARGE SCALE GENOMIC DNA]</scope>
    <source>
        <strain evidence="3">EPS</strain>
    </source>
</reference>
<reference evidence="2 3" key="2">
    <citation type="journal article" date="2013" name="Genome Announc.">
        <title>Genome of the Root-Associated Plant Growth-Promoting Bacterium Variovorax paradoxus Strain EPS.</title>
        <authorList>
            <person name="Han J.I."/>
            <person name="Spain J.C."/>
            <person name="Leadbetter J.R."/>
            <person name="Ovchinnikova G."/>
            <person name="Goodwin L.A."/>
            <person name="Han C.S."/>
            <person name="Woyke T."/>
            <person name="Davenport K.W."/>
            <person name="Orwin P.M."/>
        </authorList>
    </citation>
    <scope>NUCLEOTIDE SEQUENCE [LARGE SCALE GENOMIC DNA]</scope>
    <source>
        <strain evidence="2 3">EPS</strain>
    </source>
</reference>
<name>E6V3Q0_VARPE</name>
<sequence>MAMIKIQLGPDAEAEDIPGMRSMPNEGYANWIDGELFFFDHHENLRAVHGEYPIATNSTQVRMLIDYLEKIEERMREAEA</sequence>
<organism evidence="2 3">
    <name type="scientific">Variovorax paradoxus (strain EPS)</name>
    <dbReference type="NCBI Taxonomy" id="595537"/>
    <lineage>
        <taxon>Bacteria</taxon>
        <taxon>Pseudomonadati</taxon>
        <taxon>Pseudomonadota</taxon>
        <taxon>Betaproteobacteria</taxon>
        <taxon>Burkholderiales</taxon>
        <taxon>Comamonadaceae</taxon>
        <taxon>Variovorax</taxon>
    </lineage>
</organism>
<accession>E6V3Q0</accession>
<dbReference type="Proteomes" id="UP000008917">
    <property type="component" value="Chromosome"/>
</dbReference>